<dbReference type="AlphaFoldDB" id="A0A7K1UPI7"/>
<evidence type="ECO:0000259" key="2">
    <source>
        <dbReference type="Pfam" id="PF01402"/>
    </source>
</evidence>
<organism evidence="3 4">
    <name type="scientific">Nocardia terrae</name>
    <dbReference type="NCBI Taxonomy" id="2675851"/>
    <lineage>
        <taxon>Bacteria</taxon>
        <taxon>Bacillati</taxon>
        <taxon>Actinomycetota</taxon>
        <taxon>Actinomycetes</taxon>
        <taxon>Mycobacteriales</taxon>
        <taxon>Nocardiaceae</taxon>
        <taxon>Nocardia</taxon>
    </lineage>
</organism>
<dbReference type="Pfam" id="PF01402">
    <property type="entry name" value="RHH_1"/>
    <property type="match status" value="1"/>
</dbReference>
<evidence type="ECO:0000313" key="3">
    <source>
        <dbReference type="EMBL" id="MVU76227.1"/>
    </source>
</evidence>
<dbReference type="CDD" id="cd21631">
    <property type="entry name" value="RHH_CopG_NikR-like"/>
    <property type="match status" value="1"/>
</dbReference>
<gene>
    <name evidence="3" type="ORF">GPX89_03100</name>
</gene>
<dbReference type="InterPro" id="IPR002145">
    <property type="entry name" value="CopG"/>
</dbReference>
<evidence type="ECO:0000313" key="4">
    <source>
        <dbReference type="Proteomes" id="UP000466794"/>
    </source>
</evidence>
<keyword evidence="4" id="KW-1185">Reference proteome</keyword>
<sequence length="100" mass="11649">MPLRRHQIHRPLPGPRTTPRRHDVKRSFFIVVSLVVTSRWYDLPVAWTLRLSEDEEAALSAQAAMEGRSKHEIARDAIRNYITRHKTWDDYLADGPVVYG</sequence>
<protein>
    <submittedName>
        <fullName evidence="3">Ribbon-helix-helix protein, CopG family</fullName>
    </submittedName>
</protein>
<dbReference type="Proteomes" id="UP000466794">
    <property type="component" value="Unassembled WGS sequence"/>
</dbReference>
<dbReference type="InterPro" id="IPR010985">
    <property type="entry name" value="Ribbon_hlx_hlx"/>
</dbReference>
<feature type="region of interest" description="Disordered" evidence="1">
    <location>
        <begin position="1"/>
        <end position="21"/>
    </location>
</feature>
<feature type="domain" description="Ribbon-helix-helix protein CopG" evidence="2">
    <location>
        <begin position="48"/>
        <end position="84"/>
    </location>
</feature>
<name>A0A7K1UPI7_9NOCA</name>
<dbReference type="GO" id="GO:0006355">
    <property type="term" value="P:regulation of DNA-templated transcription"/>
    <property type="evidence" value="ECO:0007669"/>
    <property type="project" value="InterPro"/>
</dbReference>
<dbReference type="SUPFAM" id="SSF47598">
    <property type="entry name" value="Ribbon-helix-helix"/>
    <property type="match status" value="1"/>
</dbReference>
<evidence type="ECO:0000256" key="1">
    <source>
        <dbReference type="SAM" id="MobiDB-lite"/>
    </source>
</evidence>
<reference evidence="3 4" key="1">
    <citation type="submission" date="2019-12" db="EMBL/GenBank/DDBJ databases">
        <title>Nocardia sp. nov. ET3-3 isolated from soil.</title>
        <authorList>
            <person name="Kanchanasin P."/>
            <person name="Tanasupawat S."/>
            <person name="Yuki M."/>
            <person name="Kudo T."/>
        </authorList>
    </citation>
    <scope>NUCLEOTIDE SEQUENCE [LARGE SCALE GENOMIC DNA]</scope>
    <source>
        <strain evidence="3 4">ET3-3</strain>
    </source>
</reference>
<dbReference type="EMBL" id="WRPP01000001">
    <property type="protein sequence ID" value="MVU76227.1"/>
    <property type="molecule type" value="Genomic_DNA"/>
</dbReference>
<accession>A0A7K1UPI7</accession>
<proteinExistence type="predicted"/>
<comment type="caution">
    <text evidence="3">The sequence shown here is derived from an EMBL/GenBank/DDBJ whole genome shotgun (WGS) entry which is preliminary data.</text>
</comment>